<evidence type="ECO:0000256" key="2">
    <source>
        <dbReference type="ARBA" id="ARBA00008536"/>
    </source>
</evidence>
<dbReference type="GO" id="GO:0002229">
    <property type="term" value="P:defense response to oomycetes"/>
    <property type="evidence" value="ECO:0007669"/>
    <property type="project" value="UniProtKB-ARBA"/>
</dbReference>
<dbReference type="InterPro" id="IPR003609">
    <property type="entry name" value="Pan_app"/>
</dbReference>
<dbReference type="SMART" id="SM00220">
    <property type="entry name" value="S_TKc"/>
    <property type="match status" value="1"/>
</dbReference>
<dbReference type="PROSITE" id="PS50948">
    <property type="entry name" value="PAN"/>
    <property type="match status" value="1"/>
</dbReference>
<dbReference type="SUPFAM" id="SSF56112">
    <property type="entry name" value="Protein kinase-like (PK-like)"/>
    <property type="match status" value="1"/>
</dbReference>
<dbReference type="InterPro" id="IPR008271">
    <property type="entry name" value="Ser/Thr_kinase_AS"/>
</dbReference>
<evidence type="ECO:0000313" key="22">
    <source>
        <dbReference type="Proteomes" id="UP000325577"/>
    </source>
</evidence>
<evidence type="ECO:0000259" key="20">
    <source>
        <dbReference type="PROSITE" id="PS50948"/>
    </source>
</evidence>
<dbReference type="GO" id="GO:0005524">
    <property type="term" value="F:ATP binding"/>
    <property type="evidence" value="ECO:0007669"/>
    <property type="project" value="UniProtKB-UniRule"/>
</dbReference>
<evidence type="ECO:0000256" key="8">
    <source>
        <dbReference type="ARBA" id="ARBA00022741"/>
    </source>
</evidence>
<accession>A0A5J5A3W5</accession>
<evidence type="ECO:0000256" key="5">
    <source>
        <dbReference type="ARBA" id="ARBA00022679"/>
    </source>
</evidence>
<dbReference type="InterPro" id="IPR017441">
    <property type="entry name" value="Protein_kinase_ATP_BS"/>
</dbReference>
<dbReference type="InterPro" id="IPR011009">
    <property type="entry name" value="Kinase-like_dom_sf"/>
</dbReference>
<keyword evidence="6 18" id="KW-0812">Transmembrane</keyword>
<keyword evidence="5" id="KW-0808">Transferase</keyword>
<evidence type="ECO:0008006" key="23">
    <source>
        <dbReference type="Google" id="ProtNLM"/>
    </source>
</evidence>
<evidence type="ECO:0000256" key="11">
    <source>
        <dbReference type="ARBA" id="ARBA00022989"/>
    </source>
</evidence>
<dbReference type="GO" id="GO:0004674">
    <property type="term" value="F:protein serine/threonine kinase activity"/>
    <property type="evidence" value="ECO:0007669"/>
    <property type="project" value="UniProtKB-KW"/>
</dbReference>
<evidence type="ECO:0000256" key="1">
    <source>
        <dbReference type="ARBA" id="ARBA00004251"/>
    </source>
</evidence>
<dbReference type="CDD" id="cd01098">
    <property type="entry name" value="PAN_AP_plant"/>
    <property type="match status" value="1"/>
</dbReference>
<evidence type="ECO:0000256" key="15">
    <source>
        <dbReference type="PROSITE-ProRule" id="PRU10141"/>
    </source>
</evidence>
<keyword evidence="12 18" id="KW-0472">Membrane</keyword>
<dbReference type="EMBL" id="CM018047">
    <property type="protein sequence ID" value="KAA8524502.1"/>
    <property type="molecule type" value="Genomic_DNA"/>
</dbReference>
<evidence type="ECO:0000313" key="21">
    <source>
        <dbReference type="EMBL" id="KAA8524502.1"/>
    </source>
</evidence>
<keyword evidence="10 15" id="KW-0067">ATP-binding</keyword>
<evidence type="ECO:0000256" key="16">
    <source>
        <dbReference type="RuleBase" id="RU000304"/>
    </source>
</evidence>
<feature type="transmembrane region" description="Helical" evidence="18">
    <location>
        <begin position="79"/>
        <end position="101"/>
    </location>
</feature>
<feature type="region of interest" description="Disordered" evidence="17">
    <location>
        <begin position="402"/>
        <end position="436"/>
    </location>
</feature>
<dbReference type="PROSITE" id="PS50011">
    <property type="entry name" value="PROTEIN_KINASE_DOM"/>
    <property type="match status" value="1"/>
</dbReference>
<evidence type="ECO:0000259" key="19">
    <source>
        <dbReference type="PROSITE" id="PS50011"/>
    </source>
</evidence>
<dbReference type="GO" id="GO:0005886">
    <property type="term" value="C:plasma membrane"/>
    <property type="evidence" value="ECO:0007669"/>
    <property type="project" value="UniProtKB-SubCell"/>
</dbReference>
<evidence type="ECO:0000256" key="18">
    <source>
        <dbReference type="SAM" id="Phobius"/>
    </source>
</evidence>
<dbReference type="Gene3D" id="1.10.510.10">
    <property type="entry name" value="Transferase(Phosphotransferase) domain 1"/>
    <property type="match status" value="1"/>
</dbReference>
<keyword evidence="4" id="KW-1003">Cell membrane</keyword>
<keyword evidence="11 18" id="KW-1133">Transmembrane helix</keyword>
<keyword evidence="9" id="KW-0418">Kinase</keyword>
<keyword evidence="7" id="KW-0732">Signal</keyword>
<gene>
    <name evidence="21" type="ORF">F0562_010925</name>
</gene>
<dbReference type="Pfam" id="PF00069">
    <property type="entry name" value="Pkinase"/>
    <property type="match status" value="1"/>
</dbReference>
<dbReference type="PROSITE" id="PS00107">
    <property type="entry name" value="PROTEIN_KINASE_ATP"/>
    <property type="match status" value="1"/>
</dbReference>
<reference evidence="21 22" key="1">
    <citation type="submission" date="2019-09" db="EMBL/GenBank/DDBJ databases">
        <title>A chromosome-level genome assembly of the Chinese tupelo Nyssa sinensis.</title>
        <authorList>
            <person name="Yang X."/>
            <person name="Kang M."/>
            <person name="Yang Y."/>
            <person name="Xiong H."/>
            <person name="Wang M."/>
            <person name="Zhang Z."/>
            <person name="Wang Z."/>
            <person name="Wu H."/>
            <person name="Ma T."/>
            <person name="Liu J."/>
            <person name="Xi Z."/>
        </authorList>
    </citation>
    <scope>NUCLEOTIDE SEQUENCE [LARGE SCALE GENOMIC DNA]</scope>
    <source>
        <strain evidence="21">J267</strain>
        <tissue evidence="21">Leaf</tissue>
    </source>
</reference>
<comment type="similarity">
    <text evidence="16">Belongs to the protein kinase superfamily.</text>
</comment>
<dbReference type="InterPro" id="IPR000719">
    <property type="entry name" value="Prot_kinase_dom"/>
</dbReference>
<evidence type="ECO:0000256" key="3">
    <source>
        <dbReference type="ARBA" id="ARBA00010217"/>
    </source>
</evidence>
<evidence type="ECO:0000256" key="9">
    <source>
        <dbReference type="ARBA" id="ARBA00022777"/>
    </source>
</evidence>
<evidence type="ECO:0000256" key="12">
    <source>
        <dbReference type="ARBA" id="ARBA00023136"/>
    </source>
</evidence>
<sequence>MELPVSPKPGRAGSAAECESTCLDDCSCTAYAFDSNGCSIWLGDLLNLKQFSEEDGRGKTLYIRLAASEFSSAKNKKGIVIRAVVGSVAVVILVGFALVVIRRWQRTSVGAAKAVGGSLVAYGYKDLQNATKNFSEKLGGGGFGSVFKGKLPDSTVIAVKKLESISQGEKQFRTEVSTIGTIQHVNLVRLRGFCSEGKKKLLVYDYMSNGSLDSHLFHGKDSKVLDWKTRYQIALGIARGLAYLHEKCRQCIIHCDIKPENILLDAQFCPKVADFGLAKLVGREFSRVLTTMRGTRGYLAPEWISGVAITTKADVYSYASVTAGGDILSLLDHRLEGNANAEEVTRICRVAYWCIQDDENHRPSMGQVVQILEGVLDVNLPPIPRSLQVFVDNQEHIVFFTESSQSQSSQAPGNSVTTSSQARSSSSTTSSPEHDK</sequence>
<dbReference type="AlphaFoldDB" id="A0A5J5A3W5"/>
<comment type="similarity">
    <text evidence="2">In the N-terminal section; belongs to the leguminous lectin family.</text>
</comment>
<dbReference type="PROSITE" id="PS00108">
    <property type="entry name" value="PROTEIN_KINASE_ST"/>
    <property type="match status" value="1"/>
</dbReference>
<keyword evidence="16" id="KW-0723">Serine/threonine-protein kinase</keyword>
<keyword evidence="22" id="KW-1185">Reference proteome</keyword>
<evidence type="ECO:0000256" key="7">
    <source>
        <dbReference type="ARBA" id="ARBA00022729"/>
    </source>
</evidence>
<proteinExistence type="inferred from homology"/>
<dbReference type="Pfam" id="PF08276">
    <property type="entry name" value="PAN_2"/>
    <property type="match status" value="1"/>
</dbReference>
<evidence type="ECO:0000256" key="10">
    <source>
        <dbReference type="ARBA" id="ARBA00022840"/>
    </source>
</evidence>
<organism evidence="21 22">
    <name type="scientific">Nyssa sinensis</name>
    <dbReference type="NCBI Taxonomy" id="561372"/>
    <lineage>
        <taxon>Eukaryota</taxon>
        <taxon>Viridiplantae</taxon>
        <taxon>Streptophyta</taxon>
        <taxon>Embryophyta</taxon>
        <taxon>Tracheophyta</taxon>
        <taxon>Spermatophyta</taxon>
        <taxon>Magnoliopsida</taxon>
        <taxon>eudicotyledons</taxon>
        <taxon>Gunneridae</taxon>
        <taxon>Pentapetalae</taxon>
        <taxon>asterids</taxon>
        <taxon>Cornales</taxon>
        <taxon>Nyssaceae</taxon>
        <taxon>Nyssa</taxon>
    </lineage>
</organism>
<name>A0A5J5A3W5_9ASTE</name>
<evidence type="ECO:0000256" key="13">
    <source>
        <dbReference type="ARBA" id="ARBA00023170"/>
    </source>
</evidence>
<dbReference type="Gene3D" id="3.30.200.20">
    <property type="entry name" value="Phosphorylase Kinase, domain 1"/>
    <property type="match status" value="1"/>
</dbReference>
<keyword evidence="8 15" id="KW-0547">Nucleotide-binding</keyword>
<feature type="binding site" evidence="15">
    <location>
        <position position="161"/>
    </location>
    <ligand>
        <name>ATP</name>
        <dbReference type="ChEBI" id="CHEBI:30616"/>
    </ligand>
</feature>
<dbReference type="FunFam" id="3.30.200.20:FF:000250">
    <property type="entry name" value="Serine/threonine-protein kinase"/>
    <property type="match status" value="1"/>
</dbReference>
<dbReference type="FunFam" id="1.10.510.10:FF:000240">
    <property type="entry name" value="Lectin-domain containing receptor kinase A4.3"/>
    <property type="match status" value="1"/>
</dbReference>
<comment type="similarity">
    <text evidence="3">In the C-terminal section; belongs to the protein kinase superfamily. Ser/Thr protein kinase family.</text>
</comment>
<dbReference type="Proteomes" id="UP000325577">
    <property type="component" value="Linkage Group LG4"/>
</dbReference>
<feature type="domain" description="Apple" evidence="20">
    <location>
        <begin position="1"/>
        <end position="66"/>
    </location>
</feature>
<dbReference type="PANTHER" id="PTHR47974:SF19">
    <property type="entry name" value="RECEPTOR-LIKE SERINE_THREONINE-PROTEIN KINASE"/>
    <property type="match status" value="1"/>
</dbReference>
<evidence type="ECO:0000256" key="14">
    <source>
        <dbReference type="ARBA" id="ARBA00023180"/>
    </source>
</evidence>
<protein>
    <recommendedName>
        <fullName evidence="23">Protein kinase domain-containing protein</fullName>
    </recommendedName>
</protein>
<dbReference type="SMART" id="SM00473">
    <property type="entry name" value="PAN_AP"/>
    <property type="match status" value="1"/>
</dbReference>
<feature type="compositionally biased region" description="Low complexity" evidence="17">
    <location>
        <begin position="403"/>
        <end position="436"/>
    </location>
</feature>
<evidence type="ECO:0000256" key="17">
    <source>
        <dbReference type="SAM" id="MobiDB-lite"/>
    </source>
</evidence>
<dbReference type="OrthoDB" id="643280at2759"/>
<evidence type="ECO:0000256" key="6">
    <source>
        <dbReference type="ARBA" id="ARBA00022692"/>
    </source>
</evidence>
<feature type="domain" description="Protein kinase" evidence="19">
    <location>
        <begin position="132"/>
        <end position="376"/>
    </location>
</feature>
<evidence type="ECO:0000256" key="4">
    <source>
        <dbReference type="ARBA" id="ARBA00022475"/>
    </source>
</evidence>
<dbReference type="PANTHER" id="PTHR47974">
    <property type="entry name" value="OS07G0415500 PROTEIN"/>
    <property type="match status" value="1"/>
</dbReference>
<keyword evidence="13" id="KW-0675">Receptor</keyword>
<keyword evidence="14" id="KW-0325">Glycoprotein</keyword>
<comment type="subcellular location">
    <subcellularLocation>
        <location evidence="1">Cell membrane</location>
        <topology evidence="1">Single-pass type I membrane protein</topology>
    </subcellularLocation>
</comment>